<feature type="compositionally biased region" description="Low complexity" evidence="5">
    <location>
        <begin position="493"/>
        <end position="506"/>
    </location>
</feature>
<protein>
    <submittedName>
        <fullName evidence="7">PIN domain-like protein</fullName>
    </submittedName>
</protein>
<keyword evidence="3" id="KW-0234">DNA repair</keyword>
<evidence type="ECO:0000313" key="7">
    <source>
        <dbReference type="EMBL" id="WZH44730.1"/>
    </source>
</evidence>
<feature type="region of interest" description="Disordered" evidence="5">
    <location>
        <begin position="356"/>
        <end position="419"/>
    </location>
</feature>
<dbReference type="SMART" id="SM00485">
    <property type="entry name" value="XPGN"/>
    <property type="match status" value="1"/>
</dbReference>
<name>A0ABZ2WWY7_9HYPO</name>
<feature type="compositionally biased region" description="Basic and acidic residues" evidence="5">
    <location>
        <begin position="467"/>
        <end position="478"/>
    </location>
</feature>
<sequence length="643" mass="71133">MGVSGLLPLLKSIQKPTELKKYNGQVLGVDAYGWLHRAAYCCALELGQDKPTQKYLNAAMNRVRMLRHFGVTPYMVFDGDYLPSKAATEDGRAKKRDEKKKAAMELLRAGKPAQATQEFQKCIDITPEMASALIQLLKKLDIPYVVAPYEADAQLFQGKRVSENYLTQFYQAELTFLHQWVFCPTKRQLVHLTDLDGTRTAEEMPFIGAFVEPEIARAIARGDMNPITKTSIVTSTTPSKRRHSQLATGAVDQPPPNMKPINSYFKGHSRIPMGEMDPNCFEVDPQRVSQITGGGLVPRVFPLPRPYLDESTRPASNNSRRPDDNRTRTSPRLHRRRTEPITNLLNSFIEDPVATRRIPRVGTDSSSSAISSDPANRPPKKARLCDTNETGSDEALPQKSRFFPAPKPRRSPQRAKSDAYLLSDDSLDEALMALPDFDGWKPADKAKKIVSVFEERESQETSTTADSESHASFAKDDETPMSSLDESMPPPSSAASLSRTSSTPARTDIRKFSYSQSTETPASTTSQRSSVFSVASTPSTAPSTAASRMTPLQRLGARAMNAPMSPKLPKPRSSIDRQFLSGVPINPAFVPLPKVNLDEVAQLNQCGSEDQIIPASDEEDEGEDEDEIDLPPKKLNLSRFAFA</sequence>
<dbReference type="CDD" id="cd09857">
    <property type="entry name" value="PIN_EXO1"/>
    <property type="match status" value="1"/>
</dbReference>
<dbReference type="PANTHER" id="PTHR11081:SF65">
    <property type="entry name" value="DNA DAMAGE-INDUCIBLE PROTEIN DIN7-RELATED"/>
    <property type="match status" value="1"/>
</dbReference>
<reference evidence="7 8" key="1">
    <citation type="submission" date="2024-04" db="EMBL/GenBank/DDBJ databases">
        <title>Complete genome sequence of Fusarium acuminatum.</title>
        <authorList>
            <person name="Lan B."/>
        </authorList>
    </citation>
    <scope>NUCLEOTIDE SEQUENCE [LARGE SCALE GENOMIC DNA]</scope>
    <source>
        <strain evidence="7">1A</strain>
    </source>
</reference>
<dbReference type="Gene3D" id="3.40.50.1010">
    <property type="entry name" value="5'-nuclease"/>
    <property type="match status" value="1"/>
</dbReference>
<dbReference type="InterPro" id="IPR006084">
    <property type="entry name" value="XPG/Rad2"/>
</dbReference>
<evidence type="ECO:0000256" key="3">
    <source>
        <dbReference type="ARBA" id="ARBA00023204"/>
    </source>
</evidence>
<comment type="subcellular location">
    <subcellularLocation>
        <location evidence="1">Nucleus</location>
    </subcellularLocation>
</comment>
<evidence type="ECO:0000256" key="5">
    <source>
        <dbReference type="SAM" id="MobiDB-lite"/>
    </source>
</evidence>
<keyword evidence="2" id="KW-0227">DNA damage</keyword>
<feature type="region of interest" description="Disordered" evidence="5">
    <location>
        <begin position="607"/>
        <end position="635"/>
    </location>
</feature>
<dbReference type="PANTHER" id="PTHR11081">
    <property type="entry name" value="FLAP ENDONUCLEASE FAMILY MEMBER"/>
    <property type="match status" value="1"/>
</dbReference>
<feature type="compositionally biased region" description="Polar residues" evidence="5">
    <location>
        <begin position="513"/>
        <end position="534"/>
    </location>
</feature>
<feature type="compositionally biased region" description="Low complexity" evidence="5">
    <location>
        <begin position="535"/>
        <end position="547"/>
    </location>
</feature>
<feature type="region of interest" description="Disordered" evidence="5">
    <location>
        <begin position="234"/>
        <end position="258"/>
    </location>
</feature>
<proteinExistence type="predicted"/>
<feature type="domain" description="XPG N-terminal" evidence="6">
    <location>
        <begin position="1"/>
        <end position="99"/>
    </location>
</feature>
<evidence type="ECO:0000259" key="6">
    <source>
        <dbReference type="SMART" id="SM00485"/>
    </source>
</evidence>
<dbReference type="PRINTS" id="PR00853">
    <property type="entry name" value="XPGRADSUPER"/>
</dbReference>
<feature type="region of interest" description="Disordered" evidence="5">
    <location>
        <begin position="454"/>
        <end position="575"/>
    </location>
</feature>
<dbReference type="InterPro" id="IPR029060">
    <property type="entry name" value="PIN-like_dom_sf"/>
</dbReference>
<evidence type="ECO:0000313" key="8">
    <source>
        <dbReference type="Proteomes" id="UP001489902"/>
    </source>
</evidence>
<gene>
    <name evidence="7" type="ORF">QYS62_005757</name>
</gene>
<feature type="region of interest" description="Disordered" evidence="5">
    <location>
        <begin position="292"/>
        <end position="344"/>
    </location>
</feature>
<evidence type="ECO:0000256" key="4">
    <source>
        <dbReference type="ARBA" id="ARBA00023242"/>
    </source>
</evidence>
<feature type="compositionally biased region" description="Acidic residues" evidence="5">
    <location>
        <begin position="616"/>
        <end position="629"/>
    </location>
</feature>
<accession>A0ABZ2WWY7</accession>
<evidence type="ECO:0000256" key="1">
    <source>
        <dbReference type="ARBA" id="ARBA00004123"/>
    </source>
</evidence>
<dbReference type="InterPro" id="IPR006085">
    <property type="entry name" value="XPG_DNA_repair_N"/>
</dbReference>
<dbReference type="SUPFAM" id="SSF88723">
    <property type="entry name" value="PIN domain-like"/>
    <property type="match status" value="1"/>
</dbReference>
<dbReference type="Proteomes" id="UP001489902">
    <property type="component" value="Chromosome 3"/>
</dbReference>
<evidence type="ECO:0000256" key="2">
    <source>
        <dbReference type="ARBA" id="ARBA00022763"/>
    </source>
</evidence>
<keyword evidence="4" id="KW-0539">Nucleus</keyword>
<organism evidence="7 8">
    <name type="scientific">Fusarium acuminatum</name>
    <dbReference type="NCBI Taxonomy" id="5515"/>
    <lineage>
        <taxon>Eukaryota</taxon>
        <taxon>Fungi</taxon>
        <taxon>Dikarya</taxon>
        <taxon>Ascomycota</taxon>
        <taxon>Pezizomycotina</taxon>
        <taxon>Sordariomycetes</taxon>
        <taxon>Hypocreomycetidae</taxon>
        <taxon>Hypocreales</taxon>
        <taxon>Nectriaceae</taxon>
        <taxon>Fusarium</taxon>
        <taxon>Fusarium tricinctum species complex</taxon>
    </lineage>
</organism>
<keyword evidence="8" id="KW-1185">Reference proteome</keyword>
<dbReference type="EMBL" id="CP151262">
    <property type="protein sequence ID" value="WZH44730.1"/>
    <property type="molecule type" value="Genomic_DNA"/>
</dbReference>
<dbReference type="InterPro" id="IPR044752">
    <property type="entry name" value="PIN-like_EXO1"/>
</dbReference>
<dbReference type="Pfam" id="PF00752">
    <property type="entry name" value="XPG_N"/>
    <property type="match status" value="1"/>
</dbReference>